<accession>A0A4Q0Q3G3</accession>
<dbReference type="EMBL" id="RKMK01000119">
    <property type="protein sequence ID" value="RXG83542.1"/>
    <property type="molecule type" value="Genomic_DNA"/>
</dbReference>
<sequence>MTEPTHQAVAAQNRSGKLTVPGKLKTDVDLMLYEGSGRADAVMAAGMTDHGLREAFKKPHVNAYCNAGLQVLRESERARNIRRLAEIRDTGNGTPAVNAVRALEQMVEQDGEAGASGQQRVPGLTIVIRNQIGGVDNVIAPPACR</sequence>
<proteinExistence type="predicted"/>
<evidence type="ECO:0000313" key="1">
    <source>
        <dbReference type="EMBL" id="RXG83542.1"/>
    </source>
</evidence>
<dbReference type="AlphaFoldDB" id="A0A4Q0Q3G3"/>
<protein>
    <submittedName>
        <fullName evidence="1">Uncharacterized protein</fullName>
    </submittedName>
</protein>
<comment type="caution">
    <text evidence="1">The sequence shown here is derived from an EMBL/GenBank/DDBJ whole genome shotgun (WGS) entry which is preliminary data.</text>
</comment>
<dbReference type="Proteomes" id="UP000290174">
    <property type="component" value="Unassembled WGS sequence"/>
</dbReference>
<organism evidence="1 2">
    <name type="scientific">Bradyrhizobium zhanjiangense</name>
    <dbReference type="NCBI Taxonomy" id="1325107"/>
    <lineage>
        <taxon>Bacteria</taxon>
        <taxon>Pseudomonadati</taxon>
        <taxon>Pseudomonadota</taxon>
        <taxon>Alphaproteobacteria</taxon>
        <taxon>Hyphomicrobiales</taxon>
        <taxon>Nitrobacteraceae</taxon>
        <taxon>Bradyrhizobium</taxon>
    </lineage>
</organism>
<name>A0A4Q0Q3G3_9BRAD</name>
<gene>
    <name evidence="1" type="ORF">EAS61_41950</name>
</gene>
<evidence type="ECO:0000313" key="2">
    <source>
        <dbReference type="Proteomes" id="UP000290174"/>
    </source>
</evidence>
<reference evidence="1 2" key="1">
    <citation type="submission" date="2018-11" db="EMBL/GenBank/DDBJ databases">
        <title>Bradyrhizobium sp. nov., isolated from effective nodules of peanut in China.</title>
        <authorList>
            <person name="Li Y."/>
        </authorList>
    </citation>
    <scope>NUCLEOTIDE SEQUENCE [LARGE SCALE GENOMIC DNA]</scope>
    <source>
        <strain evidence="1 2">CCBAU 51770</strain>
    </source>
</reference>
<dbReference type="RefSeq" id="WP_128957397.1">
    <property type="nucleotide sequence ID" value="NZ_RKMK01000119.1"/>
</dbReference>